<reference evidence="4 5" key="1">
    <citation type="submission" date="2013-04" db="EMBL/GenBank/DDBJ databases">
        <title>The Genome Sequence of Propionimicrobium lymphophilum ACS-093-V-SCH5.</title>
        <authorList>
            <consortium name="The Broad Institute Genomics Platform"/>
            <person name="Earl A."/>
            <person name="Ward D."/>
            <person name="Feldgarden M."/>
            <person name="Gevers D."/>
            <person name="Saerens B."/>
            <person name="Vaneechoutte M."/>
            <person name="Walker B."/>
            <person name="Young S."/>
            <person name="Zeng Q."/>
            <person name="Gargeya S."/>
            <person name="Fitzgerald M."/>
            <person name="Haas B."/>
            <person name="Abouelleil A."/>
            <person name="Allen A.W."/>
            <person name="Alvarado L."/>
            <person name="Arachchi H.M."/>
            <person name="Berlin A.M."/>
            <person name="Chapman S.B."/>
            <person name="Gainer-Dewar J."/>
            <person name="Goldberg J."/>
            <person name="Griggs A."/>
            <person name="Gujja S."/>
            <person name="Hansen M."/>
            <person name="Howarth C."/>
            <person name="Imamovic A."/>
            <person name="Ireland A."/>
            <person name="Larimer J."/>
            <person name="McCowan C."/>
            <person name="Murphy C."/>
            <person name="Pearson M."/>
            <person name="Poon T.W."/>
            <person name="Priest M."/>
            <person name="Roberts A."/>
            <person name="Saif S."/>
            <person name="Shea T."/>
            <person name="Sisk P."/>
            <person name="Sykes S."/>
            <person name="Wortman J."/>
            <person name="Nusbaum C."/>
            <person name="Birren B."/>
        </authorList>
    </citation>
    <scope>NUCLEOTIDE SEQUENCE [LARGE SCALE GENOMIC DNA]</scope>
    <source>
        <strain evidence="4 5">ACS-093-V-SCH5</strain>
    </source>
</reference>
<dbReference type="CDD" id="cd03443">
    <property type="entry name" value="PaaI_thioesterase"/>
    <property type="match status" value="1"/>
</dbReference>
<comment type="similarity">
    <text evidence="1">Belongs to the thioesterase PaaI family.</text>
</comment>
<evidence type="ECO:0000313" key="5">
    <source>
        <dbReference type="Proteomes" id="UP000014417"/>
    </source>
</evidence>
<dbReference type="NCBIfam" id="TIGR00369">
    <property type="entry name" value="unchar_dom_1"/>
    <property type="match status" value="1"/>
</dbReference>
<dbReference type="SUPFAM" id="SSF54637">
    <property type="entry name" value="Thioesterase/thiol ester dehydrase-isomerase"/>
    <property type="match status" value="1"/>
</dbReference>
<dbReference type="EMBL" id="AGZR01000009">
    <property type="protein sequence ID" value="EPD32211.1"/>
    <property type="molecule type" value="Genomic_DNA"/>
</dbReference>
<dbReference type="InterPro" id="IPR029069">
    <property type="entry name" value="HotDog_dom_sf"/>
</dbReference>
<evidence type="ECO:0000313" key="4">
    <source>
        <dbReference type="EMBL" id="EPD32211.1"/>
    </source>
</evidence>
<organism evidence="4 5">
    <name type="scientific">Propionimicrobium lymphophilum ACS-093-V-SCH5</name>
    <dbReference type="NCBI Taxonomy" id="883161"/>
    <lineage>
        <taxon>Bacteria</taxon>
        <taxon>Bacillati</taxon>
        <taxon>Actinomycetota</taxon>
        <taxon>Actinomycetes</taxon>
        <taxon>Propionibacteriales</taxon>
        <taxon>Propionibacteriaceae</taxon>
        <taxon>Propionimicrobium</taxon>
    </lineage>
</organism>
<evidence type="ECO:0000256" key="1">
    <source>
        <dbReference type="ARBA" id="ARBA00008324"/>
    </source>
</evidence>
<dbReference type="AlphaFoldDB" id="S2VZF5"/>
<dbReference type="Proteomes" id="UP000014417">
    <property type="component" value="Unassembled WGS sequence"/>
</dbReference>
<dbReference type="InterPro" id="IPR006683">
    <property type="entry name" value="Thioestr_dom"/>
</dbReference>
<protein>
    <recommendedName>
        <fullName evidence="3">Thioesterase domain-containing protein</fullName>
    </recommendedName>
</protein>
<evidence type="ECO:0000256" key="2">
    <source>
        <dbReference type="ARBA" id="ARBA00022801"/>
    </source>
</evidence>
<dbReference type="HOGENOM" id="CLU_089876_13_2_11"/>
<dbReference type="Gene3D" id="3.10.129.10">
    <property type="entry name" value="Hotdog Thioesterase"/>
    <property type="match status" value="1"/>
</dbReference>
<dbReference type="STRING" id="883161.HMPREF9306_01779"/>
<keyword evidence="5" id="KW-1185">Reference proteome</keyword>
<dbReference type="GO" id="GO:0061522">
    <property type="term" value="F:1,4-dihydroxy-2-naphthoyl-CoA thioesterase activity"/>
    <property type="evidence" value="ECO:0007669"/>
    <property type="project" value="TreeGrafter"/>
</dbReference>
<dbReference type="OrthoDB" id="9798208at2"/>
<proteinExistence type="inferred from homology"/>
<name>S2VZF5_9ACTN</name>
<feature type="domain" description="Thioesterase" evidence="3">
    <location>
        <begin position="38"/>
        <end position="113"/>
    </location>
</feature>
<accession>S2VZF5</accession>
<gene>
    <name evidence="4" type="ORF">HMPREF9306_01779</name>
</gene>
<dbReference type="Pfam" id="PF03061">
    <property type="entry name" value="4HBT"/>
    <property type="match status" value="1"/>
</dbReference>
<dbReference type="GO" id="GO:0005829">
    <property type="term" value="C:cytosol"/>
    <property type="evidence" value="ECO:0007669"/>
    <property type="project" value="TreeGrafter"/>
</dbReference>
<dbReference type="RefSeq" id="WP_016456586.1">
    <property type="nucleotide sequence ID" value="NZ_KE150269.1"/>
</dbReference>
<evidence type="ECO:0000259" key="3">
    <source>
        <dbReference type="Pfam" id="PF03061"/>
    </source>
</evidence>
<dbReference type="PANTHER" id="PTHR43240:SF5">
    <property type="entry name" value="1,4-DIHYDROXY-2-NAPHTHOYL-COA THIOESTERASE 1"/>
    <property type="match status" value="1"/>
</dbReference>
<sequence length="125" mass="12937">MDQLNSAFDEKLGLEITKATAEEVRGQAPIAGNTQPAGRWHGGASAAMIETLGSIGASEWAGDGKVALGTELSVSHLKGARGDYVQGVANAQHLGSTSAVYTVELTDSEDRLIAIGRLTCRIISA</sequence>
<dbReference type="InterPro" id="IPR003736">
    <property type="entry name" value="PAAI_dom"/>
</dbReference>
<comment type="caution">
    <text evidence="4">The sequence shown here is derived from an EMBL/GenBank/DDBJ whole genome shotgun (WGS) entry which is preliminary data.</text>
</comment>
<keyword evidence="2" id="KW-0378">Hydrolase</keyword>
<dbReference type="PANTHER" id="PTHR43240">
    <property type="entry name" value="1,4-DIHYDROXY-2-NAPHTHOYL-COA THIOESTERASE 1"/>
    <property type="match status" value="1"/>
</dbReference>